<comment type="caution">
    <text evidence="2">The sequence shown here is derived from an EMBL/GenBank/DDBJ whole genome shotgun (WGS) entry which is preliminary data.</text>
</comment>
<keyword evidence="1" id="KW-0472">Membrane</keyword>
<accession>A0A0C2P314</accession>
<keyword evidence="3" id="KW-1185">Reference proteome</keyword>
<feature type="transmembrane region" description="Helical" evidence="1">
    <location>
        <begin position="51"/>
        <end position="73"/>
    </location>
</feature>
<organism evidence="2 3">
    <name type="scientific">Vibrio renipiscarius</name>
    <dbReference type="NCBI Taxonomy" id="1461322"/>
    <lineage>
        <taxon>Bacteria</taxon>
        <taxon>Pseudomonadati</taxon>
        <taxon>Pseudomonadota</taxon>
        <taxon>Gammaproteobacteria</taxon>
        <taxon>Vibrionales</taxon>
        <taxon>Vibrionaceae</taxon>
        <taxon>Vibrio</taxon>
    </lineage>
</organism>
<reference evidence="2 3" key="1">
    <citation type="submission" date="2014-11" db="EMBL/GenBank/DDBJ databases">
        <title>Draft Genome Sequence of Vibrio piscirenalis strains CECT 8603T and CECT 8604, two marine Gammaproteobacterium isolated from cultured gilthead sea bream (Sparus aurata).</title>
        <authorList>
            <person name="Arahal D.R."/>
            <person name="Rodrigo-Torres L."/>
            <person name="Lucena T."/>
            <person name="Pujalte M.J."/>
        </authorList>
    </citation>
    <scope>NUCLEOTIDE SEQUENCE [LARGE SCALE GENOMIC DNA]</scope>
    <source>
        <strain evidence="2 3">DCR 1-4-2</strain>
    </source>
</reference>
<protein>
    <submittedName>
        <fullName evidence="2">Uncharacterized protein</fullName>
    </submittedName>
</protein>
<dbReference type="STRING" id="1461322.OJ16_05945"/>
<name>A0A0C2NTM4_9VIBR</name>
<proteinExistence type="predicted"/>
<gene>
    <name evidence="2" type="ORF">OJ16_05945</name>
</gene>
<keyword evidence="1" id="KW-1133">Transmembrane helix</keyword>
<accession>A0A0C2NTM4</accession>
<evidence type="ECO:0000256" key="1">
    <source>
        <dbReference type="SAM" id="Phobius"/>
    </source>
</evidence>
<sequence>MKRASKKGMTNLLVVKVSIVSAIVGASLCAGRSLYETTFLQYDMFGDVFPALIFGTLGGIAGALIGVMIGIVVKNVVA</sequence>
<feature type="transmembrane region" description="Helical" evidence="1">
    <location>
        <begin position="12"/>
        <end position="35"/>
    </location>
</feature>
<keyword evidence="1" id="KW-0812">Transmembrane</keyword>
<evidence type="ECO:0000313" key="3">
    <source>
        <dbReference type="Proteomes" id="UP000031672"/>
    </source>
</evidence>
<evidence type="ECO:0000313" key="2">
    <source>
        <dbReference type="EMBL" id="KII80832.1"/>
    </source>
</evidence>
<dbReference type="AlphaFoldDB" id="A0A0C2NTM4"/>
<dbReference type="Proteomes" id="UP000031672">
    <property type="component" value="Unassembled WGS sequence"/>
</dbReference>
<dbReference type="EMBL" id="JTKH01000006">
    <property type="protein sequence ID" value="KII80832.1"/>
    <property type="molecule type" value="Genomic_DNA"/>
</dbReference>